<name>A0A5C4MRD2_9RHOB</name>
<dbReference type="InterPro" id="IPR025419">
    <property type="entry name" value="DUF4142"/>
</dbReference>
<sequence>MDRRQLLAGGVAVASFLPAARALTAQEAAPAEGAAAGAMDEAKMAALEGGMFLMQTSQLAQQQGQSDNVKAFAELEVAEQQAVARAFGSEGAQIPLREDHAQILEQLQQAQGDAFDMAYIDAQITGHEEARPIHEQYAEEGQDPMARGASMVGVTGIDSHLVMLRSFRQQMQG</sequence>
<dbReference type="OrthoDB" id="7281440at2"/>
<accession>A0A5C4MRD2</accession>
<gene>
    <name evidence="2" type="ORF">FHG66_14225</name>
</gene>
<evidence type="ECO:0000313" key="3">
    <source>
        <dbReference type="Proteomes" id="UP000305887"/>
    </source>
</evidence>
<dbReference type="RefSeq" id="WP_139077724.1">
    <property type="nucleotide sequence ID" value="NZ_VDFU01000017.1"/>
</dbReference>
<comment type="caution">
    <text evidence="2">The sequence shown here is derived from an EMBL/GenBank/DDBJ whole genome shotgun (WGS) entry which is preliminary data.</text>
</comment>
<evidence type="ECO:0000313" key="2">
    <source>
        <dbReference type="EMBL" id="TNC48504.1"/>
    </source>
</evidence>
<proteinExistence type="predicted"/>
<reference evidence="2 3" key="1">
    <citation type="submission" date="2019-06" db="EMBL/GenBank/DDBJ databases">
        <title>YIM 131921 draft genome.</title>
        <authorList>
            <person name="Jiang L."/>
        </authorList>
    </citation>
    <scope>NUCLEOTIDE SEQUENCE [LARGE SCALE GENOMIC DNA]</scope>
    <source>
        <strain evidence="2 3">YIM 131921</strain>
    </source>
</reference>
<organism evidence="2 3">
    <name type="scientific">Rubellimicrobium rubrum</name>
    <dbReference type="NCBI Taxonomy" id="2585369"/>
    <lineage>
        <taxon>Bacteria</taxon>
        <taxon>Pseudomonadati</taxon>
        <taxon>Pseudomonadota</taxon>
        <taxon>Alphaproteobacteria</taxon>
        <taxon>Rhodobacterales</taxon>
        <taxon>Roseobacteraceae</taxon>
        <taxon>Rubellimicrobium</taxon>
    </lineage>
</organism>
<evidence type="ECO:0000259" key="1">
    <source>
        <dbReference type="Pfam" id="PF13628"/>
    </source>
</evidence>
<dbReference type="Proteomes" id="UP000305887">
    <property type="component" value="Unassembled WGS sequence"/>
</dbReference>
<dbReference type="EMBL" id="VDFU01000017">
    <property type="protein sequence ID" value="TNC48504.1"/>
    <property type="molecule type" value="Genomic_DNA"/>
</dbReference>
<feature type="domain" description="DUF4142" evidence="1">
    <location>
        <begin position="45"/>
        <end position="163"/>
    </location>
</feature>
<protein>
    <submittedName>
        <fullName evidence="2">DUF4142 domain-containing protein</fullName>
    </submittedName>
</protein>
<dbReference type="AlphaFoldDB" id="A0A5C4MRD2"/>
<dbReference type="Pfam" id="PF13628">
    <property type="entry name" value="DUF4142"/>
    <property type="match status" value="1"/>
</dbReference>
<keyword evidence="3" id="KW-1185">Reference proteome</keyword>